<name>A0ABP9F7Q6_9ACTN</name>
<feature type="transmembrane region" description="Helical" evidence="1">
    <location>
        <begin position="336"/>
        <end position="357"/>
    </location>
</feature>
<keyword evidence="1" id="KW-0812">Transmembrane</keyword>
<keyword evidence="1" id="KW-1133">Transmembrane helix</keyword>
<feature type="transmembrane region" description="Helical" evidence="1">
    <location>
        <begin position="369"/>
        <end position="388"/>
    </location>
</feature>
<proteinExistence type="predicted"/>
<feature type="transmembrane region" description="Helical" evidence="1">
    <location>
        <begin position="90"/>
        <end position="113"/>
    </location>
</feature>
<dbReference type="Proteomes" id="UP001501521">
    <property type="component" value="Unassembled WGS sequence"/>
</dbReference>
<protein>
    <recommendedName>
        <fullName evidence="4">Glycosyltransferase RgtA/B/C/D-like domain-containing protein</fullName>
    </recommendedName>
</protein>
<evidence type="ECO:0008006" key="4">
    <source>
        <dbReference type="Google" id="ProtNLM"/>
    </source>
</evidence>
<reference evidence="3" key="1">
    <citation type="journal article" date="2019" name="Int. J. Syst. Evol. Microbiol.">
        <title>The Global Catalogue of Microorganisms (GCM) 10K type strain sequencing project: providing services to taxonomists for standard genome sequencing and annotation.</title>
        <authorList>
            <consortium name="The Broad Institute Genomics Platform"/>
            <consortium name="The Broad Institute Genome Sequencing Center for Infectious Disease"/>
            <person name="Wu L."/>
            <person name="Ma J."/>
        </authorList>
    </citation>
    <scope>NUCLEOTIDE SEQUENCE [LARGE SCALE GENOMIC DNA]</scope>
    <source>
        <strain evidence="3">JCM 19125</strain>
    </source>
</reference>
<dbReference type="EMBL" id="BAABLV010000018">
    <property type="protein sequence ID" value="GAA4895378.1"/>
    <property type="molecule type" value="Genomic_DNA"/>
</dbReference>
<feature type="transmembrane region" description="Helical" evidence="1">
    <location>
        <begin position="171"/>
        <end position="192"/>
    </location>
</feature>
<evidence type="ECO:0000313" key="2">
    <source>
        <dbReference type="EMBL" id="GAA4895378.1"/>
    </source>
</evidence>
<feature type="transmembrane region" description="Helical" evidence="1">
    <location>
        <begin position="198"/>
        <end position="216"/>
    </location>
</feature>
<evidence type="ECO:0000256" key="1">
    <source>
        <dbReference type="SAM" id="Phobius"/>
    </source>
</evidence>
<gene>
    <name evidence="2" type="ORF">GCM10025789_11050</name>
</gene>
<organism evidence="2 3">
    <name type="scientific">Tessaracoccus lubricantis</name>
    <dbReference type="NCBI Taxonomy" id="545543"/>
    <lineage>
        <taxon>Bacteria</taxon>
        <taxon>Bacillati</taxon>
        <taxon>Actinomycetota</taxon>
        <taxon>Actinomycetes</taxon>
        <taxon>Propionibacteriales</taxon>
        <taxon>Propionibacteriaceae</taxon>
        <taxon>Tessaracoccus</taxon>
    </lineage>
</organism>
<feature type="transmembrane region" description="Helical" evidence="1">
    <location>
        <begin position="300"/>
        <end position="321"/>
    </location>
</feature>
<feature type="transmembrane region" description="Helical" evidence="1">
    <location>
        <begin position="394"/>
        <end position="413"/>
    </location>
</feature>
<feature type="transmembrane region" description="Helical" evidence="1">
    <location>
        <begin position="144"/>
        <end position="164"/>
    </location>
</feature>
<feature type="transmembrane region" description="Helical" evidence="1">
    <location>
        <begin position="120"/>
        <end position="138"/>
    </location>
</feature>
<keyword evidence="1" id="KW-0472">Membrane</keyword>
<feature type="transmembrane region" description="Helical" evidence="1">
    <location>
        <begin position="223"/>
        <end position="244"/>
    </location>
</feature>
<feature type="transmembrane region" description="Helical" evidence="1">
    <location>
        <begin position="264"/>
        <end position="288"/>
    </location>
</feature>
<keyword evidence="3" id="KW-1185">Reference proteome</keyword>
<feature type="transmembrane region" description="Helical" evidence="1">
    <location>
        <begin position="12"/>
        <end position="32"/>
    </location>
</feature>
<sequence length="513" mass="54971">MTSQTVQRDVRWGGRLVIVGIALLSVAAWGWLFRHWFLAGDDYAFLADPGHPRGTFTPDYWWDSLVDDWARRNGRLSDAVLRLLLRPGEWFYPLFAPFMLTATGLGLGWAAVGRHPARQGWTLAVGLGVLPVVCWLAPGMFGDGIFWAAGAVNYVAPLGLLALAIGVHQRLLTGSTVGWPTVALAGVAILLADAMQEVSSTASLAVAVGVVALGRLRLGAKSWFLVACAVVAFVVHMSSPGLWLRSGRVVGEATVVERVLHGTSVSASMLLTRGWPLWFAVVALLAATAMRQELPRWERWFLAGAAAIAAAFFVVAGMFRIRVPSLSLDEFPSGRLPLMAVVFALMVLAMAAVGVALTLSARRLGTATALAWLGFAGSCVFVFASGVANTRVHLMPLALLALTVAAALARLTVGRRANRRVAGGLALLLVVPSAVWFDATLRGVRENERFVEGRIVGPIEAAVDADAPVEVAVPHRLPHPEMTYPRAFVSGYLPTLRIYYGLPDHVALVPVDD</sequence>
<accession>A0ABP9F7Q6</accession>
<comment type="caution">
    <text evidence="2">The sequence shown here is derived from an EMBL/GenBank/DDBJ whole genome shotgun (WGS) entry which is preliminary data.</text>
</comment>
<dbReference type="RefSeq" id="WP_345580203.1">
    <property type="nucleotide sequence ID" value="NZ_BAABLV010000018.1"/>
</dbReference>
<evidence type="ECO:0000313" key="3">
    <source>
        <dbReference type="Proteomes" id="UP001501521"/>
    </source>
</evidence>
<feature type="transmembrane region" description="Helical" evidence="1">
    <location>
        <begin position="420"/>
        <end position="437"/>
    </location>
</feature>